<dbReference type="OrthoDB" id="9804091at2"/>
<dbReference type="InterPro" id="IPR036681">
    <property type="entry name" value="PgpA-like_sf"/>
</dbReference>
<protein>
    <submittedName>
        <fullName evidence="3">Phosphatidylglycerophosphatase</fullName>
        <ecNumber evidence="3">3.1.3.27</ecNumber>
    </submittedName>
</protein>
<dbReference type="CDD" id="cd06971">
    <property type="entry name" value="PgpA"/>
    <property type="match status" value="1"/>
</dbReference>
<organism evidence="3 4">
    <name type="scientific">Deferribacter desulfuricans (strain DSM 14783 / JCM 11476 / NBRC 101012 / SSM1)</name>
    <dbReference type="NCBI Taxonomy" id="639282"/>
    <lineage>
        <taxon>Bacteria</taxon>
        <taxon>Pseudomonadati</taxon>
        <taxon>Deferribacterota</taxon>
        <taxon>Deferribacteres</taxon>
        <taxon>Deferribacterales</taxon>
        <taxon>Deferribacteraceae</taxon>
        <taxon>Deferribacter</taxon>
    </lineage>
</organism>
<dbReference type="HOGENOM" id="CLU_103734_1_1_0"/>
<dbReference type="GO" id="GO:0006629">
    <property type="term" value="P:lipid metabolic process"/>
    <property type="evidence" value="ECO:0007669"/>
    <property type="project" value="InterPro"/>
</dbReference>
<dbReference type="SUPFAM" id="SSF101307">
    <property type="entry name" value="YutG-like"/>
    <property type="match status" value="1"/>
</dbReference>
<name>D3PAD0_DEFDS</name>
<evidence type="ECO:0000313" key="3">
    <source>
        <dbReference type="EMBL" id="BAI79553.1"/>
    </source>
</evidence>
<dbReference type="GO" id="GO:0008962">
    <property type="term" value="F:phosphatidylglycerophosphatase activity"/>
    <property type="evidence" value="ECO:0007669"/>
    <property type="project" value="UniProtKB-EC"/>
</dbReference>
<keyword evidence="1" id="KW-0472">Membrane</keyword>
<dbReference type="PANTHER" id="PTHR36305:SF1">
    <property type="entry name" value="PHOSPHATIDYLGLYCEROPHOSPHATASE A"/>
    <property type="match status" value="1"/>
</dbReference>
<feature type="transmembrane region" description="Helical" evidence="1">
    <location>
        <begin position="20"/>
        <end position="38"/>
    </location>
</feature>
<keyword evidence="1" id="KW-1133">Transmembrane helix</keyword>
<dbReference type="STRING" id="639282.DEFDS_0041"/>
<dbReference type="RefSeq" id="WP_013006801.1">
    <property type="nucleotide sequence ID" value="NC_013939.1"/>
</dbReference>
<gene>
    <name evidence="3" type="primary">pgpA</name>
    <name evidence="3" type="ordered locus">DEFDS_0041</name>
</gene>
<dbReference type="eggNOG" id="COG1267">
    <property type="taxonomic scope" value="Bacteria"/>
</dbReference>
<dbReference type="KEGG" id="ddf:DEFDS_0041"/>
<dbReference type="InterPro" id="IPR007686">
    <property type="entry name" value="YutG/PgpA"/>
</dbReference>
<dbReference type="Pfam" id="PF04608">
    <property type="entry name" value="PgpA"/>
    <property type="match status" value="1"/>
</dbReference>
<sequence>MHKFLKWIATGFNVGFVPNAPGTFGTLVAIPIVLITLNFSIFFKFLLFIAMFIIGIIASEYYQHYYEKEDPAEVVIDEIVAYYFIMIFVPYNLLNLILAFFIFRFFDILKPYPIKNVENSVKGGVGIMLDDILAAIYTLIIILVLRLFI</sequence>
<proteinExistence type="predicted"/>
<dbReference type="AlphaFoldDB" id="D3PAD0"/>
<feature type="transmembrane region" description="Helical" evidence="1">
    <location>
        <begin position="127"/>
        <end position="148"/>
    </location>
</feature>
<feature type="domain" description="YutG/PgpA" evidence="2">
    <location>
        <begin position="7"/>
        <end position="145"/>
    </location>
</feature>
<keyword evidence="1" id="KW-0812">Transmembrane</keyword>
<dbReference type="Proteomes" id="UP000001520">
    <property type="component" value="Chromosome"/>
</dbReference>
<reference evidence="3 4" key="1">
    <citation type="journal article" date="2010" name="DNA Res.">
        <title>Bacterial lifestyle in a deep-sea hydrothermal vent chimney revealed by the genome sequence of the thermophilic bacterium Deferribacter desulfuricans SSM1.</title>
        <authorList>
            <person name="Takaki Y."/>
            <person name="Shimamura S."/>
            <person name="Nakagawa S."/>
            <person name="Fukuhara Y."/>
            <person name="Horikawa H."/>
            <person name="Ankai A."/>
            <person name="Harada T."/>
            <person name="Hosoyama A."/>
            <person name="Oguchi A."/>
            <person name="Fukui S."/>
            <person name="Fujita N."/>
            <person name="Takami H."/>
            <person name="Takai K."/>
        </authorList>
    </citation>
    <scope>NUCLEOTIDE SEQUENCE [LARGE SCALE GENOMIC DNA]</scope>
    <source>
        <strain evidence="4">DSM 14783 / JCM 11476 / NBRC 101012 / SSM1</strain>
    </source>
</reference>
<dbReference type="PANTHER" id="PTHR36305">
    <property type="entry name" value="PHOSPHATIDYLGLYCEROPHOSPHATASE A"/>
    <property type="match status" value="1"/>
</dbReference>
<dbReference type="InterPro" id="IPR026037">
    <property type="entry name" value="PgpA"/>
</dbReference>
<feature type="transmembrane region" description="Helical" evidence="1">
    <location>
        <begin position="82"/>
        <end position="106"/>
    </location>
</feature>
<dbReference type="EC" id="3.1.3.27" evidence="3"/>
<evidence type="ECO:0000313" key="4">
    <source>
        <dbReference type="Proteomes" id="UP000001520"/>
    </source>
</evidence>
<evidence type="ECO:0000259" key="2">
    <source>
        <dbReference type="Pfam" id="PF04608"/>
    </source>
</evidence>
<accession>D3PAD0</accession>
<feature type="transmembrane region" description="Helical" evidence="1">
    <location>
        <begin position="45"/>
        <end position="62"/>
    </location>
</feature>
<dbReference type="PIRSF" id="PIRSF006162">
    <property type="entry name" value="PgpA"/>
    <property type="match status" value="1"/>
</dbReference>
<keyword evidence="3" id="KW-0378">Hydrolase</keyword>
<evidence type="ECO:0000256" key="1">
    <source>
        <dbReference type="SAM" id="Phobius"/>
    </source>
</evidence>
<keyword evidence="4" id="KW-1185">Reference proteome</keyword>
<dbReference type="EMBL" id="AP011529">
    <property type="protein sequence ID" value="BAI79553.1"/>
    <property type="molecule type" value="Genomic_DNA"/>
</dbReference>